<dbReference type="Proteomes" id="UP000298277">
    <property type="component" value="Unassembled WGS sequence"/>
</dbReference>
<comment type="caution">
    <text evidence="3">The sequence shown here is derived from an EMBL/GenBank/DDBJ whole genome shotgun (WGS) entry which is preliminary data.</text>
</comment>
<dbReference type="EMBL" id="RQFA01000026">
    <property type="protein sequence ID" value="TGK35972.1"/>
    <property type="molecule type" value="Genomic_DNA"/>
</dbReference>
<gene>
    <name evidence="3" type="ORF">EHQ17_05175</name>
</gene>
<name>A0A5F1Z3V2_9LEPT</name>
<evidence type="ECO:0000256" key="2">
    <source>
        <dbReference type="SAM" id="Phobius"/>
    </source>
</evidence>
<feature type="region of interest" description="Disordered" evidence="1">
    <location>
        <begin position="146"/>
        <end position="184"/>
    </location>
</feature>
<protein>
    <submittedName>
        <fullName evidence="3">Uncharacterized protein</fullName>
    </submittedName>
</protein>
<keyword evidence="2" id="KW-1133">Transmembrane helix</keyword>
<evidence type="ECO:0000256" key="1">
    <source>
        <dbReference type="SAM" id="MobiDB-lite"/>
    </source>
</evidence>
<reference evidence="3" key="1">
    <citation type="journal article" date="2019" name="PLoS Negl. Trop. Dis.">
        <title>Revisiting the worldwide diversity of Leptospira species in the environment.</title>
        <authorList>
            <person name="Vincent A.T."/>
            <person name="Schiettekatte O."/>
            <person name="Bourhy P."/>
            <person name="Veyrier F.J."/>
            <person name="Picardeau M."/>
        </authorList>
    </citation>
    <scope>NUCLEOTIDE SEQUENCE [LARGE SCALE GENOMIC DNA]</scope>
    <source>
        <strain evidence="3">201800299</strain>
    </source>
</reference>
<feature type="transmembrane region" description="Helical" evidence="2">
    <location>
        <begin position="318"/>
        <end position="340"/>
    </location>
</feature>
<proteinExistence type="predicted"/>
<feature type="compositionally biased region" description="Low complexity" evidence="1">
    <location>
        <begin position="152"/>
        <end position="162"/>
    </location>
</feature>
<accession>A0A5F1Z3V2</accession>
<dbReference type="AlphaFoldDB" id="A0A5F1Z3V2"/>
<keyword evidence="2" id="KW-0472">Membrane</keyword>
<keyword evidence="2" id="KW-0812">Transmembrane</keyword>
<dbReference type="RefSeq" id="WP_135590061.1">
    <property type="nucleotide sequence ID" value="NZ_RQEZ01000012.1"/>
</dbReference>
<evidence type="ECO:0000313" key="4">
    <source>
        <dbReference type="Proteomes" id="UP000298277"/>
    </source>
</evidence>
<organism evidence="3 4">
    <name type="scientific">Leptospira gomenensis</name>
    <dbReference type="NCBI Taxonomy" id="2484974"/>
    <lineage>
        <taxon>Bacteria</taxon>
        <taxon>Pseudomonadati</taxon>
        <taxon>Spirochaetota</taxon>
        <taxon>Spirochaetia</taxon>
        <taxon>Leptospirales</taxon>
        <taxon>Leptospiraceae</taxon>
        <taxon>Leptospira</taxon>
    </lineage>
</organism>
<dbReference type="OrthoDB" id="342570at2"/>
<evidence type="ECO:0000313" key="3">
    <source>
        <dbReference type="EMBL" id="TGK35972.1"/>
    </source>
</evidence>
<sequence>MSSNQVCSFQFVSSDSVSSIYILFTGVIDLQQTKIDRLELIAVGQPENISPIRLSISTYKDVVNLCQKLKYEGKQLKNLTNKLTELFQSNGKSDDFMEQIMHYMKNKDKEKISYLLNQVINQAAGNSKPDIQIHYAILDRDRLEEESQSFAAPTSNSTASEESNSRFDDEDLPSLESSSESYRSAEPVDNFIPAGAKVIPMKYVLSPVSGVQINALKPGDKIMIQLLKADASSQSIIESMKLETPEGQVRSVPGTVVTSKNNGVENETLIQIGADVFGKIYEEENSIKVKPYTGEKPIQTSTAGKAPVKNQSSEDSGLLITILIAFGILGIAMTAIFVFLL</sequence>
<keyword evidence="4" id="KW-1185">Reference proteome</keyword>